<sequence length="384" mass="43593">MIARVLRETLREREREREMGKGRTPCCDKNQVKRGPWSPAEDLRLITFIQKNGHDNWRALPKQAGLLRCGKSCRLRWINYLRPDLKRGNFTREEEDSIIRLHEAWGNKWSKIASQFPGRTDNEIKNVWNTHLKKKLGFKNSEFCGDESKELSSITSSSSSSSSSASFLSGGKPSVAGELEHQSPDQETSMGNNNPHHDPCILTIPEEIDLDPPMELINQFRPDPKDLKELTSSSVSSNESNGSSSSQLDISRPSEEQMDFLLDFSDPNYDIPLEPDSDFWNMFDVPLVPFQSNEVQLNQAEASKSSNYGQHENEKWLSYLESELGLDQPTADCTGQEFLAQVTTGQLLPETFQCDKMPNPAAEFDQSLDYFQMWPSLPHNNSSI</sequence>
<proteinExistence type="predicted"/>
<keyword evidence="3" id="KW-0805">Transcription regulation</keyword>
<feature type="domain" description="HTH myb-type" evidence="9">
    <location>
        <begin position="29"/>
        <end position="81"/>
    </location>
</feature>
<accession>A0A4Y1RB90</accession>
<feature type="compositionally biased region" description="Low complexity" evidence="7">
    <location>
        <begin position="152"/>
        <end position="169"/>
    </location>
</feature>
<evidence type="ECO:0000256" key="1">
    <source>
        <dbReference type="ARBA" id="ARBA00004123"/>
    </source>
</evidence>
<keyword evidence="6" id="KW-0539">Nucleus</keyword>
<evidence type="ECO:0000256" key="5">
    <source>
        <dbReference type="ARBA" id="ARBA00023163"/>
    </source>
</evidence>
<evidence type="ECO:0000256" key="2">
    <source>
        <dbReference type="ARBA" id="ARBA00022737"/>
    </source>
</evidence>
<gene>
    <name evidence="10" type="ORF">Prudu_011759</name>
</gene>
<comment type="subcellular location">
    <subcellularLocation>
        <location evidence="1">Nucleus</location>
    </subcellularLocation>
</comment>
<protein>
    <submittedName>
        <fullName evidence="10">Myb domain protein 63</fullName>
    </submittedName>
</protein>
<evidence type="ECO:0000256" key="3">
    <source>
        <dbReference type="ARBA" id="ARBA00023015"/>
    </source>
</evidence>
<feature type="domain" description="Myb-like" evidence="8">
    <location>
        <begin position="29"/>
        <end position="81"/>
    </location>
</feature>
<evidence type="ECO:0000259" key="9">
    <source>
        <dbReference type="PROSITE" id="PS51294"/>
    </source>
</evidence>
<feature type="region of interest" description="Disordered" evidence="7">
    <location>
        <begin position="216"/>
        <end position="252"/>
    </location>
</feature>
<dbReference type="SUPFAM" id="SSF46689">
    <property type="entry name" value="Homeodomain-like"/>
    <property type="match status" value="1"/>
</dbReference>
<keyword evidence="5" id="KW-0804">Transcription</keyword>
<evidence type="ECO:0000256" key="6">
    <source>
        <dbReference type="ARBA" id="ARBA00023242"/>
    </source>
</evidence>
<reference evidence="10" key="1">
    <citation type="journal article" date="2019" name="Science">
        <title>Mutation of a bHLH transcription factor allowed almond domestication.</title>
        <authorList>
            <person name="Sanchez-Perez R."/>
            <person name="Pavan S."/>
            <person name="Mazzeo R."/>
            <person name="Moldovan C."/>
            <person name="Aiese Cigliano R."/>
            <person name="Del Cueto J."/>
            <person name="Ricciardi F."/>
            <person name="Lotti C."/>
            <person name="Ricciardi L."/>
            <person name="Dicenta F."/>
            <person name="Lopez-Marques R.L."/>
            <person name="Lindberg Moller B."/>
        </authorList>
    </citation>
    <scope>NUCLEOTIDE SEQUENCE</scope>
</reference>
<dbReference type="EMBL" id="AP019300">
    <property type="protein sequence ID" value="BBH01480.1"/>
    <property type="molecule type" value="Genomic_DNA"/>
</dbReference>
<dbReference type="SMART" id="SM00717">
    <property type="entry name" value="SANT"/>
    <property type="match status" value="2"/>
</dbReference>
<dbReference type="InterPro" id="IPR009057">
    <property type="entry name" value="Homeodomain-like_sf"/>
</dbReference>
<dbReference type="PANTHER" id="PTHR10641:SF1103">
    <property type="entry name" value="TRANSCRIPTION FACTOR MYB72"/>
    <property type="match status" value="1"/>
</dbReference>
<dbReference type="Gene3D" id="1.10.10.60">
    <property type="entry name" value="Homeodomain-like"/>
    <property type="match status" value="2"/>
</dbReference>
<dbReference type="InterPro" id="IPR001005">
    <property type="entry name" value="SANT/Myb"/>
</dbReference>
<feature type="region of interest" description="Disordered" evidence="7">
    <location>
        <begin position="152"/>
        <end position="201"/>
    </location>
</feature>
<dbReference type="InterPro" id="IPR015495">
    <property type="entry name" value="Myb_TF_plants"/>
</dbReference>
<dbReference type="PROSITE" id="PS50090">
    <property type="entry name" value="MYB_LIKE"/>
    <property type="match status" value="2"/>
</dbReference>
<feature type="domain" description="Myb-like" evidence="8">
    <location>
        <begin position="82"/>
        <end position="132"/>
    </location>
</feature>
<keyword evidence="2" id="KW-0677">Repeat</keyword>
<dbReference type="AlphaFoldDB" id="A0A4Y1RB90"/>
<feature type="domain" description="HTH myb-type" evidence="9">
    <location>
        <begin position="82"/>
        <end position="136"/>
    </location>
</feature>
<dbReference type="FunFam" id="1.10.10.60:FF:000015">
    <property type="entry name" value="Transcription factor RAX3"/>
    <property type="match status" value="1"/>
</dbReference>
<evidence type="ECO:0000256" key="4">
    <source>
        <dbReference type="ARBA" id="ARBA00023125"/>
    </source>
</evidence>
<dbReference type="CDD" id="cd00167">
    <property type="entry name" value="SANT"/>
    <property type="match status" value="2"/>
</dbReference>
<dbReference type="InterPro" id="IPR017930">
    <property type="entry name" value="Myb_dom"/>
</dbReference>
<dbReference type="Pfam" id="PF00249">
    <property type="entry name" value="Myb_DNA-binding"/>
    <property type="match status" value="2"/>
</dbReference>
<evidence type="ECO:0000256" key="7">
    <source>
        <dbReference type="SAM" id="MobiDB-lite"/>
    </source>
</evidence>
<dbReference type="PANTHER" id="PTHR10641">
    <property type="entry name" value="MYB FAMILY TRANSCRIPTION FACTOR"/>
    <property type="match status" value="1"/>
</dbReference>
<feature type="compositionally biased region" description="Polar residues" evidence="7">
    <location>
        <begin position="185"/>
        <end position="194"/>
    </location>
</feature>
<feature type="compositionally biased region" description="Low complexity" evidence="7">
    <location>
        <begin position="232"/>
        <end position="246"/>
    </location>
</feature>
<evidence type="ECO:0000259" key="8">
    <source>
        <dbReference type="PROSITE" id="PS50090"/>
    </source>
</evidence>
<organism evidence="10">
    <name type="scientific">Prunus dulcis</name>
    <name type="common">Almond</name>
    <name type="synonym">Amygdalus dulcis</name>
    <dbReference type="NCBI Taxonomy" id="3755"/>
    <lineage>
        <taxon>Eukaryota</taxon>
        <taxon>Viridiplantae</taxon>
        <taxon>Streptophyta</taxon>
        <taxon>Embryophyta</taxon>
        <taxon>Tracheophyta</taxon>
        <taxon>Spermatophyta</taxon>
        <taxon>Magnoliopsida</taxon>
        <taxon>eudicotyledons</taxon>
        <taxon>Gunneridae</taxon>
        <taxon>Pentapetalae</taxon>
        <taxon>rosids</taxon>
        <taxon>fabids</taxon>
        <taxon>Rosales</taxon>
        <taxon>Rosaceae</taxon>
        <taxon>Amygdaloideae</taxon>
        <taxon>Amygdaleae</taxon>
        <taxon>Prunus</taxon>
    </lineage>
</organism>
<dbReference type="GO" id="GO:0005634">
    <property type="term" value="C:nucleus"/>
    <property type="evidence" value="ECO:0007669"/>
    <property type="project" value="UniProtKB-SubCell"/>
</dbReference>
<evidence type="ECO:0000313" key="10">
    <source>
        <dbReference type="EMBL" id="BBH01480.1"/>
    </source>
</evidence>
<dbReference type="PROSITE" id="PS51294">
    <property type="entry name" value="HTH_MYB"/>
    <property type="match status" value="2"/>
</dbReference>
<name>A0A4Y1RB90_PRUDU</name>
<dbReference type="GO" id="GO:0003677">
    <property type="term" value="F:DNA binding"/>
    <property type="evidence" value="ECO:0007669"/>
    <property type="project" value="UniProtKB-KW"/>
</dbReference>
<keyword evidence="4" id="KW-0238">DNA-binding</keyword>